<evidence type="ECO:0000256" key="1">
    <source>
        <dbReference type="SAM" id="Coils"/>
    </source>
</evidence>
<dbReference type="EMBL" id="PUHW01000260">
    <property type="protein sequence ID" value="KAG0687445.1"/>
    <property type="molecule type" value="Genomic_DNA"/>
</dbReference>
<feature type="coiled-coil region" evidence="1">
    <location>
        <begin position="926"/>
        <end position="1094"/>
    </location>
</feature>
<reference evidence="4" key="1">
    <citation type="submission" date="2020-11" db="EMBL/GenBank/DDBJ databases">
        <title>Kefir isolates.</title>
        <authorList>
            <person name="Marcisauskas S."/>
            <person name="Kim Y."/>
            <person name="Blasche S."/>
        </authorList>
    </citation>
    <scope>NUCLEOTIDE SEQUENCE</scope>
    <source>
        <strain evidence="4">Olga-1</strain>
    </source>
</reference>
<dbReference type="GO" id="GO:0032065">
    <property type="term" value="P:maintenance of protein location in cell cortex"/>
    <property type="evidence" value="ECO:0007669"/>
    <property type="project" value="InterPro"/>
</dbReference>
<dbReference type="PANTHER" id="PTHR28190">
    <property type="entry name" value="NUCLEAR MIGRATION PROTEIN NUM1"/>
    <property type="match status" value="1"/>
</dbReference>
<feature type="region of interest" description="Disordered" evidence="2">
    <location>
        <begin position="1"/>
        <end position="30"/>
    </location>
</feature>
<feature type="domain" description="PH" evidence="3">
    <location>
        <begin position="2000"/>
        <end position="2113"/>
    </location>
</feature>
<evidence type="ECO:0000313" key="5">
    <source>
        <dbReference type="Proteomes" id="UP000697127"/>
    </source>
</evidence>
<feature type="coiled-coil region" evidence="1">
    <location>
        <begin position="1203"/>
        <end position="1244"/>
    </location>
</feature>
<evidence type="ECO:0000259" key="3">
    <source>
        <dbReference type="SMART" id="SM00233"/>
    </source>
</evidence>
<keyword evidence="1" id="KW-0175">Coiled coil</keyword>
<feature type="coiled-coil region" evidence="1">
    <location>
        <begin position="1273"/>
        <end position="1304"/>
    </location>
</feature>
<dbReference type="GO" id="GO:0005938">
    <property type="term" value="C:cell cortex"/>
    <property type="evidence" value="ECO:0007669"/>
    <property type="project" value="InterPro"/>
</dbReference>
<feature type="region of interest" description="Disordered" evidence="2">
    <location>
        <begin position="1927"/>
        <end position="1948"/>
    </location>
</feature>
<dbReference type="GO" id="GO:0015631">
    <property type="term" value="F:tubulin binding"/>
    <property type="evidence" value="ECO:0007669"/>
    <property type="project" value="TreeGrafter"/>
</dbReference>
<feature type="coiled-coil region" evidence="1">
    <location>
        <begin position="592"/>
        <end position="809"/>
    </location>
</feature>
<feature type="coiled-coil region" evidence="1">
    <location>
        <begin position="525"/>
        <end position="566"/>
    </location>
</feature>
<dbReference type="GO" id="GO:0000226">
    <property type="term" value="P:microtubule cytoskeleton organization"/>
    <property type="evidence" value="ECO:0007669"/>
    <property type="project" value="TreeGrafter"/>
</dbReference>
<feature type="coiled-coil region" evidence="1">
    <location>
        <begin position="845"/>
        <end position="900"/>
    </location>
</feature>
<evidence type="ECO:0000256" key="2">
    <source>
        <dbReference type="SAM" id="MobiDB-lite"/>
    </source>
</evidence>
<dbReference type="SMART" id="SM00233">
    <property type="entry name" value="PH"/>
    <property type="match status" value="1"/>
</dbReference>
<dbReference type="GO" id="GO:0005543">
    <property type="term" value="F:phospholipid binding"/>
    <property type="evidence" value="ECO:0007669"/>
    <property type="project" value="InterPro"/>
</dbReference>
<dbReference type="GO" id="GO:0005739">
    <property type="term" value="C:mitochondrion"/>
    <property type="evidence" value="ECO:0007669"/>
    <property type="project" value="TreeGrafter"/>
</dbReference>
<dbReference type="InterPro" id="IPR001849">
    <property type="entry name" value="PH_domain"/>
</dbReference>
<feature type="coiled-coil region" evidence="1">
    <location>
        <begin position="1654"/>
        <end position="1681"/>
    </location>
</feature>
<comment type="caution">
    <text evidence="4">The sequence shown here is derived from an EMBL/GenBank/DDBJ whole genome shotgun (WGS) entry which is preliminary data.</text>
</comment>
<feature type="coiled-coil region" evidence="1">
    <location>
        <begin position="1358"/>
        <end position="1399"/>
    </location>
</feature>
<dbReference type="Proteomes" id="UP000697127">
    <property type="component" value="Unassembled WGS sequence"/>
</dbReference>
<feature type="coiled-coil region" evidence="1">
    <location>
        <begin position="302"/>
        <end position="336"/>
    </location>
</feature>
<feature type="coiled-coil region" evidence="1">
    <location>
        <begin position="135"/>
        <end position="264"/>
    </location>
</feature>
<dbReference type="SUPFAM" id="SSF50729">
    <property type="entry name" value="PH domain-like"/>
    <property type="match status" value="1"/>
</dbReference>
<protein>
    <recommendedName>
        <fullName evidence="3">PH domain-containing protein</fullName>
    </recommendedName>
</protein>
<dbReference type="InterPro" id="IPR053005">
    <property type="entry name" value="Nuclear_Pos-Cytoskel_Interact"/>
</dbReference>
<gene>
    <name evidence="4" type="ORF">C6P40_002345</name>
</gene>
<evidence type="ECO:0000313" key="4">
    <source>
        <dbReference type="EMBL" id="KAG0687445.1"/>
    </source>
</evidence>
<organism evidence="4 5">
    <name type="scientific">Pichia californica</name>
    <dbReference type="NCBI Taxonomy" id="460514"/>
    <lineage>
        <taxon>Eukaryota</taxon>
        <taxon>Fungi</taxon>
        <taxon>Dikarya</taxon>
        <taxon>Ascomycota</taxon>
        <taxon>Saccharomycotina</taxon>
        <taxon>Pichiomycetes</taxon>
        <taxon>Pichiales</taxon>
        <taxon>Pichiaceae</taxon>
        <taxon>Pichia</taxon>
    </lineage>
</organism>
<proteinExistence type="predicted"/>
<feature type="compositionally biased region" description="Pro residues" evidence="2">
    <location>
        <begin position="1933"/>
        <end position="1947"/>
    </location>
</feature>
<dbReference type="PANTHER" id="PTHR28190:SF1">
    <property type="entry name" value="NUCLEAR MIGRATION PROTEIN NUM1"/>
    <property type="match status" value="1"/>
</dbReference>
<dbReference type="Pfam" id="PF12814">
    <property type="entry name" value="Mcp5_PH"/>
    <property type="match status" value="1"/>
</dbReference>
<name>A0A9P6WHX3_9ASCO</name>
<keyword evidence="5" id="KW-1185">Reference proteome</keyword>
<accession>A0A9P6WHX3</accession>
<sequence length="2176" mass="246842">MSSFPMLNEIEDWDERPIKPNDLHSSISSTASSADLKSQLSQLQQKLNLNSIRPVRATTNTEPEIHLPPTFSQGNILSTSPNNSTSTTAINVVNHTDKSVDFLGELSDGLLIESRKLSYENKQFKKKLLSLTTENDLMKKQISNLNLLNNQLSEKEEESNDKIWNLETEINNFKRITEKTKLDLSKIQNEYKESTTLIDELKSSIDVLKNEKLQLSDNSNLSINKLNNKLDELKEENENLNDENDILHKNILDLKNDLTKLKSEDINTVIQPEISFAEFDDSIIQDPIPLKLYDDDVSKLDNETLQKNLKLSYRQLLKLKNQNSKIKSDLLKLKHKSPSKKNNNQILNTENEIENSWANFTDDSFVKQKSQITSNVSNIILSDDELENDNSFFNGSGNSSSSISRKSSISKPTESFMLIVPKTTLESIDSDIDLKKIDLTEFQTIQLSNSLANQLLSSSTASQDNKNKFKNNESLQLIPENELNSLANPSIDYIKFISKDHNCVYIPADEHQKQISDLQDSTSKILELENLSKEQSDSLSKIENQLNQTLSELESKTSDYEDLKVKYENPSLDFMKKKLFNHNYIMLDATSHKNIQNRIEGLQNKIQDSNKNLISLKKTIDQLNKEKSELEERIRSPEIDYMKDKATLLHYAFLPETEHIQLETQLTVIEAKLKQKENEIYNLSNAKSEADSKIEELESIIANLKQSCSDYQSKMKSFENLIESPDVDYIKTKSSNHNLIAVSIDEHNRLEKELSDYSDKVEKLLSEADVAKSENSNLSSIISEKELLLNSFKLELDSLKENFLDLQNKSENPDAEYIKSKASLHDLTVVPTNEHESLKEQLVLKDTKLADYSKLQEELKNGQEEINKLIQSKEELSKSIEEATNNLESRESELDILKKKLESPSIEYVKEKSQSHGFITITKDEHEKLQSELTSNADALAKKERELSSLHLIKVDLERQAEIQGSKSVSLELHESVQNDLNQTRLELDDHKKEVSNLKQVEIELSKKESELSKLIEKASELEAKAAKIDEVTFELNKLKNVKNELDEKHQELDDMKTREGEMQSHITLLKGKEDELLKTLQELDSKNTELESLKSLYEKPTFDYIYEKSKSLGYVPVTLEEHSLSQSNLDKLELGQKKNIELEDKIVLLSSKNNELSDLNASLDKNVSELSKLKDMLDSPDVHYIKEKAVSLGLITLPVSDHDLLNKNIETLSSNLESLRTKIAEIESEKVELNEKIKTLEHATASPSIDYIQSKSASLGIIPIPIVEHTSLKSELQRKDILLKENKQQLEEFELLKKDASTKRAELDDVYMQLDNITASYESPSLYYLKDKLSTLNYVAITESDYVELEHIKDESIKTTEELSDKLKCANTELEEKNKQLELISTELESTKTNYEAQVAVKPEELDESKLRDIAASKGMTLLTIADINKGYEMGKSSSVATVTSSNVNNLSSQPIENIIEYLEPKGYTIMTNEEYATILKTHPASSGELDNLANISHDLSDIESDIESKKHILEELETRSRHDSIISSSSSITSVPVSVSVENVLSEKYRKLNDTILNLSKEIDDLHQDKVKISKQINRLSVSPEEYNNNALTKKLNKKIANIDGMLEVKAVELKSQQSALTAVHAYLEKAKGLNLAPVTSTVISSNSVPEISDLEKEILELQTKYDMKKQEMDRLAHDISNSSEPSQLVERLSLLGYSVVSPTGDNSMVKGISLNGNNILITAIVNSDSFNTQSGILTLDSFVDEHGYSILPTTELKDKEKLLDVGELSLGDIEVRARELGYTVVSNQKMNLIIAKSNEPKLPDSFTQEELEVYAKKLDLRIISDDDIERLKARTITSRELASKAEELNLLLLSPDEVDDLKIHEPVTAENIVEKGKNLGIMCIPLAQFVATTVSRTPDIPNVTVLPNSYYKILTKSHEWYKKNKDNLGTPPPAPTPVVKPKPPTIQEDDSFDLSAIMQRPTTGGQHLPANFDAVSLHTVDTIISNRKVIIAAVAQTIMGEYLFKYYRKLGPFSSVSDTRHERYFWIHPYSMTIYWSPLNPVSSDPAKNQIKALSILDVKVVEDNNPLPVGIYHKSLIIKSHDKNIKITCPTRQLHNVWYNSLRFLLDRSTDTWVNDDDLEDQYQQDFTLDNKTKLERSQTQKFKRISGSPSFTFRGDSRIASRTHSMRTLRK</sequence>
<dbReference type="InterPro" id="IPR024774">
    <property type="entry name" value="PH_dom-Mcp5-type"/>
</dbReference>